<sequence length="114" mass="12863">MNEATGMLREALIGQKLAAVTFVLDYFQFQFDGSVLTVYTAPKAHLFQEEISNYRDELCALIAKIVTSVEEIPDTAIHIDFGDYGRLTVPLDEDSKRQVEAAMFTPFGKAPWVW</sequence>
<evidence type="ECO:0000313" key="2">
    <source>
        <dbReference type="Proteomes" id="UP000182987"/>
    </source>
</evidence>
<dbReference type="PATRIC" id="fig|1440763.5.peg.1705"/>
<accession>A0A0G9HC12</accession>
<organism evidence="1 2">
    <name type="scientific">Luteibacter rhizovicinus DSM 16549</name>
    <dbReference type="NCBI Taxonomy" id="1440763"/>
    <lineage>
        <taxon>Bacteria</taxon>
        <taxon>Pseudomonadati</taxon>
        <taxon>Pseudomonadota</taxon>
        <taxon>Gammaproteobacteria</taxon>
        <taxon>Lysobacterales</taxon>
        <taxon>Rhodanobacteraceae</taxon>
        <taxon>Luteibacter</taxon>
    </lineage>
</organism>
<name>A0A0G9HC12_9GAMM</name>
<keyword evidence="2" id="KW-1185">Reference proteome</keyword>
<dbReference type="Proteomes" id="UP000182987">
    <property type="component" value="Chromosome"/>
</dbReference>
<dbReference type="EMBL" id="CP017480">
    <property type="protein sequence ID" value="APG05894.1"/>
    <property type="molecule type" value="Genomic_DNA"/>
</dbReference>
<dbReference type="KEGG" id="lrz:BJI69_19615"/>
<dbReference type="OrthoDB" id="3428371at2"/>
<dbReference type="RefSeq" id="WP_046967483.1">
    <property type="nucleotide sequence ID" value="NZ_CP017480.1"/>
</dbReference>
<reference evidence="2" key="1">
    <citation type="submission" date="2016-09" db="EMBL/GenBank/DDBJ databases">
        <authorList>
            <person name="Lysoe E."/>
        </authorList>
    </citation>
    <scope>NUCLEOTIDE SEQUENCE [LARGE SCALE GENOMIC DNA]</scope>
    <source>
        <strain evidence="2">LJ96T</strain>
    </source>
</reference>
<evidence type="ECO:0000313" key="1">
    <source>
        <dbReference type="EMBL" id="APG05894.1"/>
    </source>
</evidence>
<proteinExistence type="predicted"/>
<dbReference type="AlphaFoldDB" id="A0A0G9HC12"/>
<protein>
    <submittedName>
        <fullName evidence="1">Uncharacterized protein</fullName>
    </submittedName>
</protein>
<dbReference type="STRING" id="1440763.BJI69_19615"/>
<gene>
    <name evidence="1" type="ORF">BJI69_19615</name>
</gene>